<dbReference type="SUPFAM" id="SSF55455">
    <property type="entry name" value="SRF-like"/>
    <property type="match status" value="1"/>
</dbReference>
<dbReference type="EMBL" id="CM026423">
    <property type="protein sequence ID" value="KAG0582010.1"/>
    <property type="molecule type" value="Genomic_DNA"/>
</dbReference>
<dbReference type="InterPro" id="IPR002100">
    <property type="entry name" value="TF_MADSbox"/>
</dbReference>
<dbReference type="CDD" id="cd00120">
    <property type="entry name" value="MADS"/>
    <property type="match status" value="1"/>
</dbReference>
<dbReference type="GO" id="GO:0046983">
    <property type="term" value="F:protein dimerization activity"/>
    <property type="evidence" value="ECO:0007669"/>
    <property type="project" value="InterPro"/>
</dbReference>
<dbReference type="PRINTS" id="PR00404">
    <property type="entry name" value="MADSDOMAIN"/>
</dbReference>
<dbReference type="Gene3D" id="3.40.1810.10">
    <property type="entry name" value="Transcription factor, MADS-box"/>
    <property type="match status" value="1"/>
</dbReference>
<keyword evidence="3" id="KW-0238">DNA-binding</keyword>
<dbReference type="Pfam" id="PF00319">
    <property type="entry name" value="SRF-TF"/>
    <property type="match status" value="1"/>
</dbReference>
<feature type="domain" description="MADS-box" evidence="7">
    <location>
        <begin position="1"/>
        <end position="51"/>
    </location>
</feature>
<evidence type="ECO:0000256" key="6">
    <source>
        <dbReference type="SAM" id="MobiDB-lite"/>
    </source>
</evidence>
<sequence length="195" mass="22489">MGRQKIKIEKLPVNRINSTFTKRKKGLVNKAKELGILCDCDVALIAINPKGGELIDVSYGGTITDIYQKYINLKGRHSNPKQLICIQRDNSSAQQQEQHHVHSSNLHQQQSPMNQMNSMDFPTMQQSDDIFMQGQANSMFHNLINTLNHIDANQSELYQLQQVLQRRMNMNVNINMNMNMSQHMNQNQQQLKPQE</sequence>
<evidence type="ECO:0000313" key="8">
    <source>
        <dbReference type="EMBL" id="KAG0582010.1"/>
    </source>
</evidence>
<dbReference type="SMART" id="SM00432">
    <property type="entry name" value="MADS"/>
    <property type="match status" value="1"/>
</dbReference>
<evidence type="ECO:0000259" key="7">
    <source>
        <dbReference type="PROSITE" id="PS50066"/>
    </source>
</evidence>
<keyword evidence="2" id="KW-0805">Transcription regulation</keyword>
<gene>
    <name evidence="8" type="ORF">KC19_3G026400</name>
</gene>
<organism evidence="8 9">
    <name type="scientific">Ceratodon purpureus</name>
    <name type="common">Fire moss</name>
    <name type="synonym">Dicranum purpureum</name>
    <dbReference type="NCBI Taxonomy" id="3225"/>
    <lineage>
        <taxon>Eukaryota</taxon>
        <taxon>Viridiplantae</taxon>
        <taxon>Streptophyta</taxon>
        <taxon>Embryophyta</taxon>
        <taxon>Bryophyta</taxon>
        <taxon>Bryophytina</taxon>
        <taxon>Bryopsida</taxon>
        <taxon>Dicranidae</taxon>
        <taxon>Pseudoditrichales</taxon>
        <taxon>Ditrichaceae</taxon>
        <taxon>Ceratodon</taxon>
    </lineage>
</organism>
<feature type="region of interest" description="Disordered" evidence="6">
    <location>
        <begin position="90"/>
        <end position="111"/>
    </location>
</feature>
<comment type="subcellular location">
    <subcellularLocation>
        <location evidence="1">Nucleus</location>
    </subcellularLocation>
</comment>
<keyword evidence="4" id="KW-0804">Transcription</keyword>
<proteinExistence type="predicted"/>
<dbReference type="GO" id="GO:0003677">
    <property type="term" value="F:DNA binding"/>
    <property type="evidence" value="ECO:0007669"/>
    <property type="project" value="UniProtKB-KW"/>
</dbReference>
<dbReference type="InterPro" id="IPR036879">
    <property type="entry name" value="TF_MADSbox_sf"/>
</dbReference>
<name>A0A8T0IE55_CERPU</name>
<keyword evidence="5" id="KW-0539">Nucleus</keyword>
<evidence type="ECO:0000256" key="4">
    <source>
        <dbReference type="ARBA" id="ARBA00023163"/>
    </source>
</evidence>
<comment type="caution">
    <text evidence="8">The sequence shown here is derived from an EMBL/GenBank/DDBJ whole genome shotgun (WGS) entry which is preliminary data.</text>
</comment>
<evidence type="ECO:0000256" key="1">
    <source>
        <dbReference type="ARBA" id="ARBA00004123"/>
    </source>
</evidence>
<feature type="non-terminal residue" evidence="8">
    <location>
        <position position="195"/>
    </location>
</feature>
<accession>A0A8T0IE55</accession>
<dbReference type="PANTHER" id="PTHR48019">
    <property type="entry name" value="SERUM RESPONSE FACTOR HOMOLOG"/>
    <property type="match status" value="1"/>
</dbReference>
<evidence type="ECO:0000256" key="3">
    <source>
        <dbReference type="ARBA" id="ARBA00023125"/>
    </source>
</evidence>
<keyword evidence="9" id="KW-1185">Reference proteome</keyword>
<dbReference type="GO" id="GO:0005634">
    <property type="term" value="C:nucleus"/>
    <property type="evidence" value="ECO:0007669"/>
    <property type="project" value="UniProtKB-SubCell"/>
</dbReference>
<evidence type="ECO:0000256" key="5">
    <source>
        <dbReference type="ARBA" id="ARBA00023242"/>
    </source>
</evidence>
<dbReference type="InterPro" id="IPR050142">
    <property type="entry name" value="MADS-box/MEF2_TF"/>
</dbReference>
<dbReference type="Proteomes" id="UP000822688">
    <property type="component" value="Chromosome 3"/>
</dbReference>
<dbReference type="AlphaFoldDB" id="A0A8T0IE55"/>
<reference evidence="8" key="1">
    <citation type="submission" date="2020-06" db="EMBL/GenBank/DDBJ databases">
        <title>WGS assembly of Ceratodon purpureus strain R40.</title>
        <authorList>
            <person name="Carey S.B."/>
            <person name="Jenkins J."/>
            <person name="Shu S."/>
            <person name="Lovell J.T."/>
            <person name="Sreedasyam A."/>
            <person name="Maumus F."/>
            <person name="Tiley G.P."/>
            <person name="Fernandez-Pozo N."/>
            <person name="Barry K."/>
            <person name="Chen C."/>
            <person name="Wang M."/>
            <person name="Lipzen A."/>
            <person name="Daum C."/>
            <person name="Saski C.A."/>
            <person name="Payton A.C."/>
            <person name="Mcbreen J.C."/>
            <person name="Conrad R.E."/>
            <person name="Kollar L.M."/>
            <person name="Olsson S."/>
            <person name="Huttunen S."/>
            <person name="Landis J.B."/>
            <person name="Wickett N.J."/>
            <person name="Johnson M.G."/>
            <person name="Rensing S.A."/>
            <person name="Grimwood J."/>
            <person name="Schmutz J."/>
            <person name="Mcdaniel S.F."/>
        </authorList>
    </citation>
    <scope>NUCLEOTIDE SEQUENCE</scope>
    <source>
        <strain evidence="8">R40</strain>
    </source>
</reference>
<evidence type="ECO:0000256" key="2">
    <source>
        <dbReference type="ARBA" id="ARBA00023015"/>
    </source>
</evidence>
<evidence type="ECO:0000313" key="9">
    <source>
        <dbReference type="Proteomes" id="UP000822688"/>
    </source>
</evidence>
<dbReference type="PROSITE" id="PS50066">
    <property type="entry name" value="MADS_BOX_2"/>
    <property type="match status" value="1"/>
</dbReference>
<protein>
    <recommendedName>
        <fullName evidence="7">MADS-box domain-containing protein</fullName>
    </recommendedName>
</protein>